<feature type="transmembrane region" description="Helical" evidence="14">
    <location>
        <begin position="86"/>
        <end position="107"/>
    </location>
</feature>
<dbReference type="PROSITE" id="PS50005">
    <property type="entry name" value="TPR"/>
    <property type="match status" value="7"/>
</dbReference>
<feature type="domain" description="DUF1736" evidence="16">
    <location>
        <begin position="256"/>
        <end position="328"/>
    </location>
</feature>
<feature type="transmembrane region" description="Helical" evidence="14">
    <location>
        <begin position="279"/>
        <end position="298"/>
    </location>
</feature>
<evidence type="ECO:0000256" key="7">
    <source>
        <dbReference type="ARBA" id="ARBA00022692"/>
    </source>
</evidence>
<comment type="pathway">
    <text evidence="3">Protein modification; protein glycosylation.</text>
</comment>
<dbReference type="PANTHER" id="PTHR44216">
    <property type="entry name" value="PROTEIN O-MANNOSYL-TRANSFERASE TMTC2"/>
    <property type="match status" value="1"/>
</dbReference>
<evidence type="ECO:0000256" key="10">
    <source>
        <dbReference type="ARBA" id="ARBA00022824"/>
    </source>
</evidence>
<feature type="repeat" description="TPR" evidence="13">
    <location>
        <begin position="758"/>
        <end position="791"/>
    </location>
</feature>
<dbReference type="PANTHER" id="PTHR44216:SF3">
    <property type="entry name" value="PROTEIN O-MANNOSYL-TRANSFERASE TMTC2"/>
    <property type="match status" value="1"/>
</dbReference>
<dbReference type="InterPro" id="IPR013618">
    <property type="entry name" value="TMTC_DUF1736"/>
</dbReference>
<comment type="subcellular location">
    <subcellularLocation>
        <location evidence="2">Endoplasmic reticulum</location>
    </subcellularLocation>
    <subcellularLocation>
        <location evidence="1">Membrane</location>
        <topology evidence="1">Multi-pass membrane protein</topology>
    </subcellularLocation>
</comment>
<proteinExistence type="inferred from homology"/>
<keyword evidence="15" id="KW-0732">Signal</keyword>
<feature type="repeat" description="TPR" evidence="13">
    <location>
        <begin position="656"/>
        <end position="689"/>
    </location>
</feature>
<evidence type="ECO:0000259" key="16">
    <source>
        <dbReference type="Pfam" id="PF08409"/>
    </source>
</evidence>
<dbReference type="InterPro" id="IPR052384">
    <property type="entry name" value="TMTC_O-mannosyltransferase"/>
</dbReference>
<feature type="signal peptide" evidence="15">
    <location>
        <begin position="1"/>
        <end position="22"/>
    </location>
</feature>
<name>A0ABY7ED54_MYAAR</name>
<evidence type="ECO:0000256" key="14">
    <source>
        <dbReference type="SAM" id="Phobius"/>
    </source>
</evidence>
<sequence length="845" mass="95802">MDVSICAACFLALILYLNTLDADFAYDDSRAIVKNQDLEPGTPLVNIFYDDFWGTPLTRLASHKSYRPLCVLTFRLNYYLGGLEPWGYHLGNVLLHVLVTGLFTYLARRLLRHTLPTLVAGLMFAAHPVHTEAVAGVVGRADVGACLFFLLALLSYMEYVRLRDTSPDPGGTQGARFKYFLLTALLTTASLLFKEQGVTVLGVCAAYDLFVHNKMKIPQILQFYKQVEWRRTMEGVILLVVVLVTLVAARVYFMGNTPPEFAPSDNPASDADSFTTRTLTYALLPALNMWILLCPNVLSFDWSMSSIPLVESISDFRNTFSFLFYSFLFYFAYLTLSYIHSQVNEKTMLNGNSHSSHVINSSRHSSLKHKSFHTERQTSVPGDTTVSYSKSHFTVFTVSSHTINVITFSAALMVLPFIPATNLFFYVGFVIAERVLYIPSMGFCLLVAHGLHTIYNHFHSNMLKQKLVAIATVFLILMYSGKTVRRNVDWRTEEMLYTSGIAVNPPKAWGNLANIFNNQGRVDDAETAYRNALKYRPNMSDTHYNLGILLQNKKLYQDAIESYQKAISFRPNLSMAHLNLGILLAQLGDGKQAEQVYRHCADLDTSKLKDPRLHESTKISCLYNLGRLYSDQKRYQESISVFEEALRRRPDHYAPQSLYNLYGETFSSLGNHEEAERYYRKALAAKPDHIPAHLTMAKLMHKLGRLDEAESWFAKARTVDPSDSSVQQHYALYLGETGRLTESAAVYQKVLERDPDNFEMVFNAANILRQIDKSSEAEKLFHRATQLRPNDATAHMNLGAMYHINGKLSEAERSYTRALELKPGDKVTQDNLVKLRNLRKSQQKT</sequence>
<feature type="repeat" description="TPR" evidence="13">
    <location>
        <begin position="619"/>
        <end position="652"/>
    </location>
</feature>
<evidence type="ECO:0000256" key="5">
    <source>
        <dbReference type="ARBA" id="ARBA00012839"/>
    </source>
</evidence>
<dbReference type="SUPFAM" id="SSF48452">
    <property type="entry name" value="TPR-like"/>
    <property type="match status" value="2"/>
</dbReference>
<dbReference type="Pfam" id="PF13181">
    <property type="entry name" value="TPR_8"/>
    <property type="match status" value="1"/>
</dbReference>
<evidence type="ECO:0000256" key="13">
    <source>
        <dbReference type="PROSITE-ProRule" id="PRU00339"/>
    </source>
</evidence>
<organism evidence="17 18">
    <name type="scientific">Mya arenaria</name>
    <name type="common">Soft-shell clam</name>
    <dbReference type="NCBI Taxonomy" id="6604"/>
    <lineage>
        <taxon>Eukaryota</taxon>
        <taxon>Metazoa</taxon>
        <taxon>Spiralia</taxon>
        <taxon>Lophotrochozoa</taxon>
        <taxon>Mollusca</taxon>
        <taxon>Bivalvia</taxon>
        <taxon>Autobranchia</taxon>
        <taxon>Heteroconchia</taxon>
        <taxon>Euheterodonta</taxon>
        <taxon>Imparidentia</taxon>
        <taxon>Neoheterodontei</taxon>
        <taxon>Myida</taxon>
        <taxon>Myoidea</taxon>
        <taxon>Myidae</taxon>
        <taxon>Mya</taxon>
    </lineage>
</organism>
<dbReference type="Pfam" id="PF07721">
    <property type="entry name" value="TPR_4"/>
    <property type="match status" value="2"/>
</dbReference>
<feature type="repeat" description="TPR" evidence="13">
    <location>
        <begin position="792"/>
        <end position="825"/>
    </location>
</feature>
<evidence type="ECO:0000256" key="3">
    <source>
        <dbReference type="ARBA" id="ARBA00004922"/>
    </source>
</evidence>
<keyword evidence="9 13" id="KW-0802">TPR repeat</keyword>
<feature type="chain" id="PRO_5045583542" description="dolichyl-phosphate-mannose--protein mannosyltransferase" evidence="15">
    <location>
        <begin position="23"/>
        <end position="845"/>
    </location>
</feature>
<dbReference type="InterPro" id="IPR011990">
    <property type="entry name" value="TPR-like_helical_dom_sf"/>
</dbReference>
<evidence type="ECO:0000256" key="8">
    <source>
        <dbReference type="ARBA" id="ARBA00022737"/>
    </source>
</evidence>
<dbReference type="EC" id="2.4.1.109" evidence="5"/>
<dbReference type="Gene3D" id="1.25.40.10">
    <property type="entry name" value="Tetratricopeptide repeat domain"/>
    <property type="match status" value="3"/>
</dbReference>
<evidence type="ECO:0000256" key="6">
    <source>
        <dbReference type="ARBA" id="ARBA00022679"/>
    </source>
</evidence>
<dbReference type="InterPro" id="IPR011717">
    <property type="entry name" value="TPR-4"/>
</dbReference>
<keyword evidence="18" id="KW-1185">Reference proteome</keyword>
<evidence type="ECO:0000313" key="17">
    <source>
        <dbReference type="EMBL" id="WAR07094.1"/>
    </source>
</evidence>
<dbReference type="Proteomes" id="UP001164746">
    <property type="component" value="Chromosome 6"/>
</dbReference>
<dbReference type="PROSITE" id="PS50293">
    <property type="entry name" value="TPR_REGION"/>
    <property type="match status" value="3"/>
</dbReference>
<evidence type="ECO:0000313" key="18">
    <source>
        <dbReference type="Proteomes" id="UP001164746"/>
    </source>
</evidence>
<evidence type="ECO:0000256" key="11">
    <source>
        <dbReference type="ARBA" id="ARBA00022989"/>
    </source>
</evidence>
<dbReference type="Pfam" id="PF13424">
    <property type="entry name" value="TPR_12"/>
    <property type="match status" value="1"/>
</dbReference>
<accession>A0ABY7ED54</accession>
<keyword evidence="10" id="KW-0256">Endoplasmic reticulum</keyword>
<evidence type="ECO:0000256" key="2">
    <source>
        <dbReference type="ARBA" id="ARBA00004240"/>
    </source>
</evidence>
<evidence type="ECO:0000256" key="15">
    <source>
        <dbReference type="SAM" id="SignalP"/>
    </source>
</evidence>
<evidence type="ECO:0000256" key="4">
    <source>
        <dbReference type="ARBA" id="ARBA00007882"/>
    </source>
</evidence>
<protein>
    <recommendedName>
        <fullName evidence="5">dolichyl-phosphate-mannose--protein mannosyltransferase</fullName>
        <ecNumber evidence="5">2.4.1.109</ecNumber>
    </recommendedName>
</protein>
<feature type="transmembrane region" description="Helical" evidence="14">
    <location>
        <begin position="319"/>
        <end position="339"/>
    </location>
</feature>
<evidence type="ECO:0000256" key="12">
    <source>
        <dbReference type="ARBA" id="ARBA00023136"/>
    </source>
</evidence>
<dbReference type="InterPro" id="IPR019734">
    <property type="entry name" value="TPR_rpt"/>
</dbReference>
<evidence type="ECO:0000256" key="9">
    <source>
        <dbReference type="ARBA" id="ARBA00022803"/>
    </source>
</evidence>
<keyword evidence="12 14" id="KW-0472">Membrane</keyword>
<feature type="transmembrane region" description="Helical" evidence="14">
    <location>
        <begin position="405"/>
        <end position="429"/>
    </location>
</feature>
<keyword evidence="8" id="KW-0677">Repeat</keyword>
<dbReference type="Pfam" id="PF13432">
    <property type="entry name" value="TPR_16"/>
    <property type="match status" value="2"/>
</dbReference>
<feature type="transmembrane region" description="Helical" evidence="14">
    <location>
        <begin position="236"/>
        <end position="253"/>
    </location>
</feature>
<feature type="repeat" description="TPR" evidence="13">
    <location>
        <begin position="690"/>
        <end position="723"/>
    </location>
</feature>
<comment type="similarity">
    <text evidence="4">Belongs to the TMTC family.</text>
</comment>
<feature type="transmembrane region" description="Helical" evidence="14">
    <location>
        <begin position="436"/>
        <end position="455"/>
    </location>
</feature>
<gene>
    <name evidence="17" type="ORF">MAR_017052</name>
</gene>
<keyword evidence="7 14" id="KW-0812">Transmembrane</keyword>
<dbReference type="EMBL" id="CP111017">
    <property type="protein sequence ID" value="WAR07094.1"/>
    <property type="molecule type" value="Genomic_DNA"/>
</dbReference>
<feature type="repeat" description="TPR" evidence="13">
    <location>
        <begin position="540"/>
        <end position="573"/>
    </location>
</feature>
<evidence type="ECO:0000256" key="1">
    <source>
        <dbReference type="ARBA" id="ARBA00004141"/>
    </source>
</evidence>
<dbReference type="SMART" id="SM00028">
    <property type="entry name" value="TPR"/>
    <property type="match status" value="9"/>
</dbReference>
<reference evidence="17" key="1">
    <citation type="submission" date="2022-11" db="EMBL/GenBank/DDBJ databases">
        <title>Centuries of genome instability and evolution in soft-shell clam transmissible cancer (bioRxiv).</title>
        <authorList>
            <person name="Hart S.F.M."/>
            <person name="Yonemitsu M.A."/>
            <person name="Giersch R.M."/>
            <person name="Beal B.F."/>
            <person name="Arriagada G."/>
            <person name="Davis B.W."/>
            <person name="Ostrander E.A."/>
            <person name="Goff S.P."/>
            <person name="Metzger M.J."/>
        </authorList>
    </citation>
    <scope>NUCLEOTIDE SEQUENCE</scope>
    <source>
        <strain evidence="17">MELC-2E11</strain>
        <tissue evidence="17">Siphon/mantle</tissue>
    </source>
</reference>
<keyword evidence="11 14" id="KW-1133">Transmembrane helix</keyword>
<feature type="repeat" description="TPR" evidence="13">
    <location>
        <begin position="506"/>
        <end position="539"/>
    </location>
</feature>
<dbReference type="Pfam" id="PF08409">
    <property type="entry name" value="TMTC_DUF1736"/>
    <property type="match status" value="1"/>
</dbReference>
<keyword evidence="6" id="KW-0808">Transferase</keyword>